<reference evidence="2" key="2">
    <citation type="submission" date="2015-06" db="UniProtKB">
        <authorList>
            <consortium name="EnsemblPlants"/>
        </authorList>
    </citation>
    <scope>IDENTIFICATION</scope>
    <source>
        <strain evidence="2">DM1-3 516 R44</strain>
    </source>
</reference>
<evidence type="ECO:0000256" key="1">
    <source>
        <dbReference type="SAM" id="Phobius"/>
    </source>
</evidence>
<name>M1BQB4_SOLTU</name>
<evidence type="ECO:0000313" key="2">
    <source>
        <dbReference type="EnsemblPlants" id="PGSC0003DMT400050459"/>
    </source>
</evidence>
<proteinExistence type="predicted"/>
<dbReference type="ExpressionAtlas" id="M1BQB4">
    <property type="expression patterns" value="baseline"/>
</dbReference>
<dbReference type="Proteomes" id="UP000011115">
    <property type="component" value="Unassembled WGS sequence"/>
</dbReference>
<dbReference type="EnsemblPlants" id="PGSC0003DMT400050459">
    <property type="protein sequence ID" value="PGSC0003DMT400050459"/>
    <property type="gene ID" value="PGSC0003DMG400019607"/>
</dbReference>
<sequence length="53" mass="6297">MFASLHFVIVKILQPDLYWIAYDATFLSVFFPRTGITNFVILIPWLQTEEMEM</sequence>
<keyword evidence="1" id="KW-0812">Transmembrane</keyword>
<keyword evidence="1" id="KW-1133">Transmembrane helix</keyword>
<reference evidence="3" key="1">
    <citation type="journal article" date="2011" name="Nature">
        <title>Genome sequence and analysis of the tuber crop potato.</title>
        <authorList>
            <consortium name="The Potato Genome Sequencing Consortium"/>
        </authorList>
    </citation>
    <scope>NUCLEOTIDE SEQUENCE [LARGE SCALE GENOMIC DNA]</scope>
    <source>
        <strain evidence="3">cv. DM1-3 516 R44</strain>
    </source>
</reference>
<accession>M1BQB4</accession>
<dbReference type="HOGENOM" id="CLU_3072494_0_0_1"/>
<evidence type="ECO:0000313" key="3">
    <source>
        <dbReference type="Proteomes" id="UP000011115"/>
    </source>
</evidence>
<keyword evidence="1" id="KW-0472">Membrane</keyword>
<keyword evidence="3" id="KW-1185">Reference proteome</keyword>
<organism evidence="2 3">
    <name type="scientific">Solanum tuberosum</name>
    <name type="common">Potato</name>
    <dbReference type="NCBI Taxonomy" id="4113"/>
    <lineage>
        <taxon>Eukaryota</taxon>
        <taxon>Viridiplantae</taxon>
        <taxon>Streptophyta</taxon>
        <taxon>Embryophyta</taxon>
        <taxon>Tracheophyta</taxon>
        <taxon>Spermatophyta</taxon>
        <taxon>Magnoliopsida</taxon>
        <taxon>eudicotyledons</taxon>
        <taxon>Gunneridae</taxon>
        <taxon>Pentapetalae</taxon>
        <taxon>asterids</taxon>
        <taxon>lamiids</taxon>
        <taxon>Solanales</taxon>
        <taxon>Solanaceae</taxon>
        <taxon>Solanoideae</taxon>
        <taxon>Solaneae</taxon>
        <taxon>Solanum</taxon>
    </lineage>
</organism>
<dbReference type="AlphaFoldDB" id="M1BQB4"/>
<dbReference type="Gramene" id="PGSC0003DMT400050459">
    <property type="protein sequence ID" value="PGSC0003DMT400050459"/>
    <property type="gene ID" value="PGSC0003DMG400019607"/>
</dbReference>
<feature type="transmembrane region" description="Helical" evidence="1">
    <location>
        <begin position="20"/>
        <end position="46"/>
    </location>
</feature>
<protein>
    <submittedName>
        <fullName evidence="2">Uncharacterized protein</fullName>
    </submittedName>
</protein>